<keyword evidence="3" id="KW-1185">Reference proteome</keyword>
<feature type="compositionally biased region" description="Basic and acidic residues" evidence="1">
    <location>
        <begin position="1"/>
        <end position="10"/>
    </location>
</feature>
<feature type="region of interest" description="Disordered" evidence="1">
    <location>
        <begin position="85"/>
        <end position="121"/>
    </location>
</feature>
<evidence type="ECO:0000313" key="2">
    <source>
        <dbReference type="EMBL" id="EIP90411.1"/>
    </source>
</evidence>
<gene>
    <name evidence="2" type="ORF">A33K_14001</name>
</gene>
<evidence type="ECO:0000256" key="1">
    <source>
        <dbReference type="SAM" id="MobiDB-lite"/>
    </source>
</evidence>
<name>A0ABN0GEB8_9BURK</name>
<protein>
    <submittedName>
        <fullName evidence="2">Uncharacterized protein</fullName>
    </submittedName>
</protein>
<organism evidence="2 3">
    <name type="scientific">Burkholderia humptydooensis MSMB43</name>
    <dbReference type="NCBI Taxonomy" id="441157"/>
    <lineage>
        <taxon>Bacteria</taxon>
        <taxon>Pseudomonadati</taxon>
        <taxon>Pseudomonadota</taxon>
        <taxon>Betaproteobacteria</taxon>
        <taxon>Burkholderiales</taxon>
        <taxon>Burkholderiaceae</taxon>
        <taxon>Burkholderia</taxon>
        <taxon>pseudomallei group</taxon>
    </lineage>
</organism>
<sequence>MIERRVDRLGNRIGHGGVSLKRRGGTSCARPARSRDRRRTPLRNEYEAAARRRAPPALEAIRAAREASSGRSAGRKGRIVASLAKRLGRRASIGDPRGRAAEAGPARRPPRHDARRRAAAI</sequence>
<dbReference type="Proteomes" id="UP000004682">
    <property type="component" value="Unassembled WGS sequence"/>
</dbReference>
<dbReference type="EMBL" id="JH692061">
    <property type="protein sequence ID" value="EIP90411.1"/>
    <property type="molecule type" value="Genomic_DNA"/>
</dbReference>
<proteinExistence type="predicted"/>
<feature type="region of interest" description="Disordered" evidence="1">
    <location>
        <begin position="1"/>
        <end position="54"/>
    </location>
</feature>
<accession>A0ABN0GEB8</accession>
<feature type="compositionally biased region" description="Basic residues" evidence="1">
    <location>
        <begin position="108"/>
        <end position="121"/>
    </location>
</feature>
<reference evidence="3" key="1">
    <citation type="journal article" date="2012" name="J. Bacteriol.">
        <title>Revised Genome Sequence of Burkholderia thailandensis MSMB43 with Improved Annotation.</title>
        <authorList>
            <person name="Zhuo Y."/>
            <person name="Liu L."/>
            <person name="Wang Q."/>
            <person name="Liu X."/>
            <person name="Ren B."/>
            <person name="Liu M."/>
            <person name="Ni P."/>
            <person name="Cheng Y.Q."/>
            <person name="Zhang L."/>
        </authorList>
    </citation>
    <scope>NUCLEOTIDE SEQUENCE [LARGE SCALE GENOMIC DNA]</scope>
    <source>
        <strain evidence="3">MSMB43</strain>
    </source>
</reference>
<evidence type="ECO:0000313" key="3">
    <source>
        <dbReference type="Proteomes" id="UP000004682"/>
    </source>
</evidence>